<feature type="compositionally biased region" description="Low complexity" evidence="1">
    <location>
        <begin position="1"/>
        <end position="18"/>
    </location>
</feature>
<evidence type="ECO:0000256" key="1">
    <source>
        <dbReference type="SAM" id="MobiDB-lite"/>
    </source>
</evidence>
<proteinExistence type="predicted"/>
<accession>A0A1I8FMM6</accession>
<protein>
    <submittedName>
        <fullName evidence="3">Si:dkeyp-101e12.1</fullName>
    </submittedName>
</protein>
<sequence>DDSQLLLFSSSSSDSASSRCQAGESHQSMSAARTHCHSAADRKPATPGVRTARNWLLSQLAKQAAGAGSGQQDLVREGLRRSLDEHRYEHIGSEELWRRHREALEEMQQLL</sequence>
<reference evidence="3" key="1">
    <citation type="submission" date="2016-11" db="UniProtKB">
        <authorList>
            <consortium name="WormBaseParasite"/>
        </authorList>
    </citation>
    <scope>IDENTIFICATION</scope>
</reference>
<dbReference type="AlphaFoldDB" id="A0A1I8FMM6"/>
<evidence type="ECO:0000313" key="2">
    <source>
        <dbReference type="Proteomes" id="UP000095280"/>
    </source>
</evidence>
<evidence type="ECO:0000313" key="3">
    <source>
        <dbReference type="WBParaSite" id="maker-unitig_40546-snap-gene-0.3-mRNA-1"/>
    </source>
</evidence>
<organism evidence="2 3">
    <name type="scientific">Macrostomum lignano</name>
    <dbReference type="NCBI Taxonomy" id="282301"/>
    <lineage>
        <taxon>Eukaryota</taxon>
        <taxon>Metazoa</taxon>
        <taxon>Spiralia</taxon>
        <taxon>Lophotrochozoa</taxon>
        <taxon>Platyhelminthes</taxon>
        <taxon>Rhabditophora</taxon>
        <taxon>Macrostomorpha</taxon>
        <taxon>Macrostomida</taxon>
        <taxon>Macrostomidae</taxon>
        <taxon>Macrostomum</taxon>
    </lineage>
</organism>
<name>A0A1I8FMM6_9PLAT</name>
<dbReference type="Proteomes" id="UP000095280">
    <property type="component" value="Unplaced"/>
</dbReference>
<keyword evidence="2" id="KW-1185">Reference proteome</keyword>
<dbReference type="WBParaSite" id="maker-unitig_40546-snap-gene-0.3-mRNA-1">
    <property type="protein sequence ID" value="maker-unitig_40546-snap-gene-0.3-mRNA-1"/>
    <property type="gene ID" value="maker-unitig_40546-snap-gene-0.3"/>
</dbReference>
<feature type="region of interest" description="Disordered" evidence="1">
    <location>
        <begin position="1"/>
        <end position="48"/>
    </location>
</feature>